<sequence length="248" mass="25943">MIPPYFRLLAAALLCVLMPARPAASYEMLTEGQSLTGQATRAVLPSPPMRLGWTSPDKAFWINGESPEPKRDTAGQIVHAHGAGAMGARYRLLQHGRFALSLVPTIRAQAVWQEGDPGARQGIGGALFEELSVTLPAGFGFRARGGLGDRTGVAGPVPRGMASPSLALRGEIGFSGSLAPLGFPEARFDLQLISIKALGTEIGESRPPSSCELKLELATFRTAPLRIGGSCPGASGEGRVTLGIGGRF</sequence>
<reference evidence="2 3" key="1">
    <citation type="submission" date="2020-08" db="EMBL/GenBank/DDBJ databases">
        <title>Genomic Encyclopedia of Type Strains, Phase IV (KMG-IV): sequencing the most valuable type-strain genomes for metagenomic binning, comparative biology and taxonomic classification.</title>
        <authorList>
            <person name="Goeker M."/>
        </authorList>
    </citation>
    <scope>NUCLEOTIDE SEQUENCE [LARGE SCALE GENOMIC DNA]</scope>
    <source>
        <strain evidence="2 3">DSM 25622</strain>
    </source>
</reference>
<feature type="signal peptide" evidence="1">
    <location>
        <begin position="1"/>
        <end position="23"/>
    </location>
</feature>
<dbReference type="Proteomes" id="UP000580654">
    <property type="component" value="Unassembled WGS sequence"/>
</dbReference>
<organism evidence="2 3">
    <name type="scientific">Muricoccus pecuniae</name>
    <dbReference type="NCBI Taxonomy" id="693023"/>
    <lineage>
        <taxon>Bacteria</taxon>
        <taxon>Pseudomonadati</taxon>
        <taxon>Pseudomonadota</taxon>
        <taxon>Alphaproteobacteria</taxon>
        <taxon>Acetobacterales</taxon>
        <taxon>Roseomonadaceae</taxon>
        <taxon>Muricoccus</taxon>
    </lineage>
</organism>
<dbReference type="AlphaFoldDB" id="A0A840YDZ6"/>
<protein>
    <recommendedName>
        <fullName evidence="4">Outer membrane protein beta-barrel domain-containing protein</fullName>
    </recommendedName>
</protein>
<dbReference type="RefSeq" id="WP_184518942.1">
    <property type="nucleotide sequence ID" value="NZ_JACIJD010000011.1"/>
</dbReference>
<evidence type="ECO:0008006" key="4">
    <source>
        <dbReference type="Google" id="ProtNLM"/>
    </source>
</evidence>
<comment type="caution">
    <text evidence="2">The sequence shown here is derived from an EMBL/GenBank/DDBJ whole genome shotgun (WGS) entry which is preliminary data.</text>
</comment>
<keyword evidence="1" id="KW-0732">Signal</keyword>
<name>A0A840YDZ6_9PROT</name>
<evidence type="ECO:0000256" key="1">
    <source>
        <dbReference type="SAM" id="SignalP"/>
    </source>
</evidence>
<gene>
    <name evidence="2" type="ORF">FHS87_002649</name>
</gene>
<dbReference type="EMBL" id="JACIJD010000011">
    <property type="protein sequence ID" value="MBB5694597.1"/>
    <property type="molecule type" value="Genomic_DNA"/>
</dbReference>
<accession>A0A840YDZ6</accession>
<evidence type="ECO:0000313" key="3">
    <source>
        <dbReference type="Proteomes" id="UP000580654"/>
    </source>
</evidence>
<feature type="chain" id="PRO_5032469947" description="Outer membrane protein beta-barrel domain-containing protein" evidence="1">
    <location>
        <begin position="24"/>
        <end position="248"/>
    </location>
</feature>
<keyword evidence="3" id="KW-1185">Reference proteome</keyword>
<proteinExistence type="predicted"/>
<evidence type="ECO:0000313" key="2">
    <source>
        <dbReference type="EMBL" id="MBB5694597.1"/>
    </source>
</evidence>